<keyword evidence="3 5" id="KW-0808">Transferase</keyword>
<evidence type="ECO:0000256" key="2">
    <source>
        <dbReference type="ARBA" id="ARBA00012261"/>
    </source>
</evidence>
<comment type="caution">
    <text evidence="8">The sequence shown here is derived from an EMBL/GenBank/DDBJ whole genome shotgun (WGS) entry which is preliminary data.</text>
</comment>
<dbReference type="PANTHER" id="PTHR11138">
    <property type="entry name" value="METHIONYL-TRNA FORMYLTRANSFERASE"/>
    <property type="match status" value="1"/>
</dbReference>
<dbReference type="HAMAP" id="MF_00182">
    <property type="entry name" value="Formyl_trans"/>
    <property type="match status" value="1"/>
</dbReference>
<evidence type="ECO:0000256" key="5">
    <source>
        <dbReference type="HAMAP-Rule" id="MF_00182"/>
    </source>
</evidence>
<evidence type="ECO:0000256" key="3">
    <source>
        <dbReference type="ARBA" id="ARBA00022679"/>
    </source>
</evidence>
<dbReference type="Pfam" id="PF02911">
    <property type="entry name" value="Formyl_trans_C"/>
    <property type="match status" value="1"/>
</dbReference>
<protein>
    <recommendedName>
        <fullName evidence="2 5">Methionyl-tRNA formyltransferase</fullName>
        <ecNumber evidence="2 5">2.1.2.9</ecNumber>
    </recommendedName>
</protein>
<dbReference type="InterPro" id="IPR011034">
    <property type="entry name" value="Formyl_transferase-like_C_sf"/>
</dbReference>
<gene>
    <name evidence="5" type="primary">fmt</name>
    <name evidence="8" type="ORF">FO442_01600</name>
</gene>
<dbReference type="CDD" id="cd08646">
    <property type="entry name" value="FMT_core_Met-tRNA-FMT_N"/>
    <property type="match status" value="1"/>
</dbReference>
<evidence type="ECO:0000313" key="9">
    <source>
        <dbReference type="Proteomes" id="UP000316008"/>
    </source>
</evidence>
<sequence>MNNLRIVFMGTPHFSVGILEAIKSAGMNLVGIVTVADKPAGRGQVMHESPVKQFARENQIPVLQPVKLKDPEFLAELEAWKADVFVVVAFRMLPVEVWKMPKHGTFNLHASLLPDYRGAAPINWSIINGDTKTGVSTFFIDEAIDTGNVIGQIEMAISENESAGELHDRMMEVGGKLVVDTLNRIANNEVKPIPQSELGIVMRSAPKLFKENTQIDWHAEPESIHNLVRGLNPYPAAWTTWKNSKGELKNVKVFKTLVADNKGAGTIQLSSNKTQLFVDTHKKQLEIIEFQVEGKKKMTAKEWLVGNNSSDWVIISN</sequence>
<dbReference type="EC" id="2.1.2.9" evidence="2 5"/>
<organism evidence="8 9">
    <name type="scientific">Fluviicola chungangensis</name>
    <dbReference type="NCBI Taxonomy" id="2597671"/>
    <lineage>
        <taxon>Bacteria</taxon>
        <taxon>Pseudomonadati</taxon>
        <taxon>Bacteroidota</taxon>
        <taxon>Flavobacteriia</taxon>
        <taxon>Flavobacteriales</taxon>
        <taxon>Crocinitomicaceae</taxon>
        <taxon>Fluviicola</taxon>
    </lineage>
</organism>
<dbReference type="InterPro" id="IPR005793">
    <property type="entry name" value="Formyl_trans_C"/>
</dbReference>
<comment type="function">
    <text evidence="5">Attaches a formyl group to the free amino group of methionyl-tRNA(fMet). The formyl group appears to play a dual role in the initiator identity of N-formylmethionyl-tRNA by promoting its recognition by IF2 and preventing the misappropriation of this tRNA by the elongation apparatus.</text>
</comment>
<name>A0A556N6T2_9FLAO</name>
<dbReference type="InterPro" id="IPR041711">
    <property type="entry name" value="Met-tRNA-FMT_N"/>
</dbReference>
<keyword evidence="9" id="KW-1185">Reference proteome</keyword>
<dbReference type="SUPFAM" id="SSF50486">
    <property type="entry name" value="FMT C-terminal domain-like"/>
    <property type="match status" value="1"/>
</dbReference>
<comment type="catalytic activity">
    <reaction evidence="5">
        <text>L-methionyl-tRNA(fMet) + (6R)-10-formyltetrahydrofolate = N-formyl-L-methionyl-tRNA(fMet) + (6S)-5,6,7,8-tetrahydrofolate + H(+)</text>
        <dbReference type="Rhea" id="RHEA:24380"/>
        <dbReference type="Rhea" id="RHEA-COMP:9952"/>
        <dbReference type="Rhea" id="RHEA-COMP:9953"/>
        <dbReference type="ChEBI" id="CHEBI:15378"/>
        <dbReference type="ChEBI" id="CHEBI:57453"/>
        <dbReference type="ChEBI" id="CHEBI:78530"/>
        <dbReference type="ChEBI" id="CHEBI:78844"/>
        <dbReference type="ChEBI" id="CHEBI:195366"/>
        <dbReference type="EC" id="2.1.2.9"/>
    </reaction>
</comment>
<dbReference type="NCBIfam" id="TIGR00460">
    <property type="entry name" value="fmt"/>
    <property type="match status" value="1"/>
</dbReference>
<feature type="domain" description="Formyl transferase C-terminal" evidence="7">
    <location>
        <begin position="207"/>
        <end position="307"/>
    </location>
</feature>
<dbReference type="InterPro" id="IPR005794">
    <property type="entry name" value="Fmt"/>
</dbReference>
<dbReference type="OrthoDB" id="9802815at2"/>
<dbReference type="EMBL" id="VLPL01000001">
    <property type="protein sequence ID" value="TSJ47848.1"/>
    <property type="molecule type" value="Genomic_DNA"/>
</dbReference>
<dbReference type="PANTHER" id="PTHR11138:SF5">
    <property type="entry name" value="METHIONYL-TRNA FORMYLTRANSFERASE, MITOCHONDRIAL"/>
    <property type="match status" value="1"/>
</dbReference>
<dbReference type="InterPro" id="IPR002376">
    <property type="entry name" value="Formyl_transf_N"/>
</dbReference>
<accession>A0A556N6T2</accession>
<dbReference type="SUPFAM" id="SSF53328">
    <property type="entry name" value="Formyltransferase"/>
    <property type="match status" value="1"/>
</dbReference>
<feature type="domain" description="Formyl transferase N-terminal" evidence="6">
    <location>
        <begin position="5"/>
        <end position="181"/>
    </location>
</feature>
<reference evidence="8 9" key="1">
    <citation type="submission" date="2019-07" db="EMBL/GenBank/DDBJ databases">
        <authorList>
            <person name="Huq M.A."/>
        </authorList>
    </citation>
    <scope>NUCLEOTIDE SEQUENCE [LARGE SCALE GENOMIC DNA]</scope>
    <source>
        <strain evidence="8 9">MAH-3</strain>
    </source>
</reference>
<dbReference type="InterPro" id="IPR036477">
    <property type="entry name" value="Formyl_transf_N_sf"/>
</dbReference>
<evidence type="ECO:0000259" key="7">
    <source>
        <dbReference type="Pfam" id="PF02911"/>
    </source>
</evidence>
<dbReference type="InterPro" id="IPR044135">
    <property type="entry name" value="Met-tRNA-FMT_C"/>
</dbReference>
<keyword evidence="4 5" id="KW-0648">Protein biosynthesis</keyword>
<evidence type="ECO:0000259" key="6">
    <source>
        <dbReference type="Pfam" id="PF00551"/>
    </source>
</evidence>
<dbReference type="Gene3D" id="3.40.50.12230">
    <property type="match status" value="1"/>
</dbReference>
<evidence type="ECO:0000256" key="4">
    <source>
        <dbReference type="ARBA" id="ARBA00022917"/>
    </source>
</evidence>
<evidence type="ECO:0000256" key="1">
    <source>
        <dbReference type="ARBA" id="ARBA00010699"/>
    </source>
</evidence>
<dbReference type="GO" id="GO:0004479">
    <property type="term" value="F:methionyl-tRNA formyltransferase activity"/>
    <property type="evidence" value="ECO:0007669"/>
    <property type="project" value="UniProtKB-UniRule"/>
</dbReference>
<dbReference type="RefSeq" id="WP_144331383.1">
    <property type="nucleotide sequence ID" value="NZ_VLPL01000001.1"/>
</dbReference>
<dbReference type="GO" id="GO:0005829">
    <property type="term" value="C:cytosol"/>
    <property type="evidence" value="ECO:0007669"/>
    <property type="project" value="TreeGrafter"/>
</dbReference>
<dbReference type="Proteomes" id="UP000316008">
    <property type="component" value="Unassembled WGS sequence"/>
</dbReference>
<dbReference type="Pfam" id="PF00551">
    <property type="entry name" value="Formyl_trans_N"/>
    <property type="match status" value="1"/>
</dbReference>
<proteinExistence type="inferred from homology"/>
<comment type="similarity">
    <text evidence="1 5">Belongs to the Fmt family.</text>
</comment>
<evidence type="ECO:0000313" key="8">
    <source>
        <dbReference type="EMBL" id="TSJ47848.1"/>
    </source>
</evidence>
<feature type="binding site" evidence="5">
    <location>
        <begin position="111"/>
        <end position="114"/>
    </location>
    <ligand>
        <name>(6S)-5,6,7,8-tetrahydrofolate</name>
        <dbReference type="ChEBI" id="CHEBI:57453"/>
    </ligand>
</feature>
<dbReference type="AlphaFoldDB" id="A0A556N6T2"/>
<dbReference type="CDD" id="cd08704">
    <property type="entry name" value="Met_tRNA_FMT_C"/>
    <property type="match status" value="1"/>
</dbReference>